<feature type="domain" description="N-acetyltransferase" evidence="1">
    <location>
        <begin position="8"/>
        <end position="170"/>
    </location>
</feature>
<organism evidence="2 3">
    <name type="scientific">Zunongwangia mangrovi</name>
    <dbReference type="NCBI Taxonomy" id="1334022"/>
    <lineage>
        <taxon>Bacteria</taxon>
        <taxon>Pseudomonadati</taxon>
        <taxon>Bacteroidota</taxon>
        <taxon>Flavobacteriia</taxon>
        <taxon>Flavobacteriales</taxon>
        <taxon>Flavobacteriaceae</taxon>
        <taxon>Zunongwangia</taxon>
    </lineage>
</organism>
<name>A0A1I1DKL6_9FLAO</name>
<dbReference type="GO" id="GO:0016747">
    <property type="term" value="F:acyltransferase activity, transferring groups other than amino-acyl groups"/>
    <property type="evidence" value="ECO:0007669"/>
    <property type="project" value="InterPro"/>
</dbReference>
<evidence type="ECO:0000313" key="2">
    <source>
        <dbReference type="EMBL" id="SFB75519.1"/>
    </source>
</evidence>
<keyword evidence="2" id="KW-0808">Transferase</keyword>
<evidence type="ECO:0000313" key="3">
    <source>
        <dbReference type="Proteomes" id="UP000199438"/>
    </source>
</evidence>
<protein>
    <submittedName>
        <fullName evidence="2">Protein N-acetyltransferase, RimJ/RimL family</fullName>
    </submittedName>
</protein>
<dbReference type="PANTHER" id="PTHR43792">
    <property type="entry name" value="GNAT FAMILY, PUTATIVE (AFU_ORTHOLOGUE AFUA_3G00765)-RELATED-RELATED"/>
    <property type="match status" value="1"/>
</dbReference>
<sequence>MQLETNRLKVVSFEAELFMPLYQLFCENETVMKLAFKGRKLTKKEFLEVLSNDFILNDEEQIGFVCVLDKNTGDFIGFTGLIPCDFLGDENDMEFGFILHQNHWGKGFATEIGQFWIDFAKNKLQKHRILAAASPHNHASINAIKKLGLTEIKEITTKDRGSRLVFSKDF</sequence>
<dbReference type="Proteomes" id="UP000199438">
    <property type="component" value="Unassembled WGS sequence"/>
</dbReference>
<dbReference type="OrthoDB" id="9788916at2"/>
<dbReference type="EMBL" id="FOKV01000001">
    <property type="protein sequence ID" value="SFB75519.1"/>
    <property type="molecule type" value="Genomic_DNA"/>
</dbReference>
<reference evidence="3" key="1">
    <citation type="submission" date="2016-10" db="EMBL/GenBank/DDBJ databases">
        <authorList>
            <person name="Varghese N."/>
            <person name="Submissions S."/>
        </authorList>
    </citation>
    <scope>NUCLEOTIDE SEQUENCE [LARGE SCALE GENOMIC DNA]</scope>
    <source>
        <strain evidence="3">DSM 24499</strain>
    </source>
</reference>
<dbReference type="InterPro" id="IPR016181">
    <property type="entry name" value="Acyl_CoA_acyltransferase"/>
</dbReference>
<gene>
    <name evidence="2" type="ORF">SAMN04487907_101450</name>
</gene>
<dbReference type="STRING" id="1334022.SAMN04487907_101450"/>
<dbReference type="PANTHER" id="PTHR43792:SF1">
    <property type="entry name" value="N-ACETYLTRANSFERASE DOMAIN-CONTAINING PROTEIN"/>
    <property type="match status" value="1"/>
</dbReference>
<dbReference type="Pfam" id="PF13302">
    <property type="entry name" value="Acetyltransf_3"/>
    <property type="match status" value="1"/>
</dbReference>
<dbReference type="InterPro" id="IPR000182">
    <property type="entry name" value="GNAT_dom"/>
</dbReference>
<dbReference type="Gene3D" id="3.40.630.30">
    <property type="match status" value="1"/>
</dbReference>
<keyword evidence="3" id="KW-1185">Reference proteome</keyword>
<evidence type="ECO:0000259" key="1">
    <source>
        <dbReference type="PROSITE" id="PS51186"/>
    </source>
</evidence>
<dbReference type="SUPFAM" id="SSF55729">
    <property type="entry name" value="Acyl-CoA N-acyltransferases (Nat)"/>
    <property type="match status" value="1"/>
</dbReference>
<accession>A0A1I1DKL6</accession>
<dbReference type="RefSeq" id="WP_092539759.1">
    <property type="nucleotide sequence ID" value="NZ_FOKV01000001.1"/>
</dbReference>
<dbReference type="PROSITE" id="PS51186">
    <property type="entry name" value="GNAT"/>
    <property type="match status" value="1"/>
</dbReference>
<proteinExistence type="predicted"/>
<dbReference type="AlphaFoldDB" id="A0A1I1DKL6"/>
<dbReference type="InterPro" id="IPR051531">
    <property type="entry name" value="N-acetyltransferase"/>
</dbReference>